<keyword evidence="5" id="KW-1185">Reference proteome</keyword>
<evidence type="ECO:0000313" key="5">
    <source>
        <dbReference type="Proteomes" id="UP000295818"/>
    </source>
</evidence>
<name>A0ABY2BRD2_9ACTN</name>
<evidence type="ECO:0000313" key="4">
    <source>
        <dbReference type="EMBL" id="TCO27995.1"/>
    </source>
</evidence>
<evidence type="ECO:0000259" key="3">
    <source>
        <dbReference type="Pfam" id="PF04909"/>
    </source>
</evidence>
<dbReference type="PANTHER" id="PTHR21240:SF28">
    <property type="entry name" value="ISO-OROTATE DECARBOXYLASE (EUROFUNG)"/>
    <property type="match status" value="1"/>
</dbReference>
<reference evidence="4 5" key="1">
    <citation type="journal article" date="2015" name="Stand. Genomic Sci.">
        <title>Genomic Encyclopedia of Bacterial and Archaeal Type Strains, Phase III: the genomes of soil and plant-associated and newly described type strains.</title>
        <authorList>
            <person name="Whitman W.B."/>
            <person name="Woyke T."/>
            <person name="Klenk H.P."/>
            <person name="Zhou Y."/>
            <person name="Lilburn T.G."/>
            <person name="Beck B.J."/>
            <person name="De Vos P."/>
            <person name="Vandamme P."/>
            <person name="Eisen J.A."/>
            <person name="Garrity G."/>
            <person name="Hugenholtz P."/>
            <person name="Kyrpides N.C."/>
        </authorList>
    </citation>
    <scope>NUCLEOTIDE SEQUENCE [LARGE SCALE GENOMIC DNA]</scope>
    <source>
        <strain evidence="4 5">VKM Ac-2538</strain>
    </source>
</reference>
<comment type="caution">
    <text evidence="4">The sequence shown here is derived from an EMBL/GenBank/DDBJ whole genome shotgun (WGS) entry which is preliminary data.</text>
</comment>
<dbReference type="InterPro" id="IPR032465">
    <property type="entry name" value="ACMSD"/>
</dbReference>
<keyword evidence="1" id="KW-0456">Lyase</keyword>
<keyword evidence="4" id="KW-0378">Hydrolase</keyword>
<dbReference type="PANTHER" id="PTHR21240">
    <property type="entry name" value="2-AMINO-3-CARBOXYLMUCONATE-6-SEMIALDEHYDE DECARBOXYLASE"/>
    <property type="match status" value="1"/>
</dbReference>
<dbReference type="SUPFAM" id="SSF51556">
    <property type="entry name" value="Metallo-dependent hydrolases"/>
    <property type="match status" value="1"/>
</dbReference>
<proteinExistence type="predicted"/>
<feature type="domain" description="Amidohydrolase-related" evidence="3">
    <location>
        <begin position="5"/>
        <end position="270"/>
    </location>
</feature>
<feature type="region of interest" description="Disordered" evidence="2">
    <location>
        <begin position="295"/>
        <end position="331"/>
    </location>
</feature>
<evidence type="ECO:0000256" key="1">
    <source>
        <dbReference type="ARBA" id="ARBA00023239"/>
    </source>
</evidence>
<evidence type="ECO:0000256" key="2">
    <source>
        <dbReference type="SAM" id="MobiDB-lite"/>
    </source>
</evidence>
<dbReference type="Proteomes" id="UP000295818">
    <property type="component" value="Unassembled WGS sequence"/>
</dbReference>
<dbReference type="Gene3D" id="3.20.20.140">
    <property type="entry name" value="Metal-dependent hydrolases"/>
    <property type="match status" value="1"/>
</dbReference>
<sequence>MNGVIDVHQHLWPAEFVDRLGARTEPPYLDGWTLHTAGEAPYEVDPAAHAVDKRLAQELGDGTALVGLSLSSPLGIEHLGDLALLDAWHTGAAALPEPFKAWAAVNLLEPDLAGLESVLAKGFLGLQLPAQVVGTPAGWAQLGDLLTLAERVNKPILVHPGTPAPPTEDLPGWWCPVVDYSLQLQAAWWAWHAFGGRTAFPRLRLCFVAAAGLAPVHHERLTARGGRLGTIDPNLYVDTSSYGPQGIDAVARVLGIDQVVHGTDRPYAETVDLRQGDAATAVIRHDNPHRLLFGAADPRRARGGTTPPRARGEVSDHLPVLTGSISERGVQ</sequence>
<protein>
    <submittedName>
        <fullName evidence="4">TIM-barrel fold metal-dependent hydrolase</fullName>
    </submittedName>
</protein>
<gene>
    <name evidence="4" type="ORF">EV644_103700</name>
</gene>
<dbReference type="InterPro" id="IPR032466">
    <property type="entry name" value="Metal_Hydrolase"/>
</dbReference>
<dbReference type="InterPro" id="IPR006680">
    <property type="entry name" value="Amidohydro-rel"/>
</dbReference>
<dbReference type="EMBL" id="SLWM01000003">
    <property type="protein sequence ID" value="TCO27995.1"/>
    <property type="molecule type" value="Genomic_DNA"/>
</dbReference>
<dbReference type="Pfam" id="PF04909">
    <property type="entry name" value="Amidohydro_2"/>
    <property type="match status" value="1"/>
</dbReference>
<accession>A0ABY2BRD2</accession>
<dbReference type="RefSeq" id="WP_241999412.1">
    <property type="nucleotide sequence ID" value="NZ_SLWM01000003.1"/>
</dbReference>
<organism evidence="4 5">
    <name type="scientific">Kribbella orskensis</name>
    <dbReference type="NCBI Taxonomy" id="2512216"/>
    <lineage>
        <taxon>Bacteria</taxon>
        <taxon>Bacillati</taxon>
        <taxon>Actinomycetota</taxon>
        <taxon>Actinomycetes</taxon>
        <taxon>Propionibacteriales</taxon>
        <taxon>Kribbellaceae</taxon>
        <taxon>Kribbella</taxon>
    </lineage>
</organism>
<dbReference type="GO" id="GO:0016787">
    <property type="term" value="F:hydrolase activity"/>
    <property type="evidence" value="ECO:0007669"/>
    <property type="project" value="UniProtKB-KW"/>
</dbReference>